<evidence type="ECO:0000313" key="2">
    <source>
        <dbReference type="EMBL" id="BBF93670.1"/>
    </source>
</evidence>
<dbReference type="EMBL" id="AP018907">
    <property type="protein sequence ID" value="BBF93670.1"/>
    <property type="molecule type" value="Genomic_DNA"/>
</dbReference>
<dbReference type="Proteomes" id="UP000266934">
    <property type="component" value="Chromosome"/>
</dbReference>
<evidence type="ECO:0000259" key="1">
    <source>
        <dbReference type="Pfam" id="PF04028"/>
    </source>
</evidence>
<dbReference type="Pfam" id="PF04028">
    <property type="entry name" value="DUF374"/>
    <property type="match status" value="1"/>
</dbReference>
<accession>A0A348G287</accession>
<dbReference type="InterPro" id="IPR007172">
    <property type="entry name" value="DUF374"/>
</dbReference>
<dbReference type="KEGG" id="blag:BLTE_23550"/>
<reference evidence="2 3" key="1">
    <citation type="submission" date="2018-08" db="EMBL/GenBank/DDBJ databases">
        <title>Complete genome sequencing of Blastochloris tepida GI.</title>
        <authorList>
            <person name="Tsukatani Y."/>
            <person name="Mori H."/>
        </authorList>
    </citation>
    <scope>NUCLEOTIDE SEQUENCE [LARGE SCALE GENOMIC DNA]</scope>
    <source>
        <strain evidence="2 3">GI</strain>
    </source>
</reference>
<name>A0A348G287_9HYPH</name>
<dbReference type="CDD" id="cd07983">
    <property type="entry name" value="LPLAT_DUF374-like"/>
    <property type="match status" value="1"/>
</dbReference>
<sequence>MWKRLARSPAFRRAAGAFLAGYLRLVARTGRPVWEPLDIYDRLDPDLPIILTFWHGQHFLSPFVMKPGMKAKVLVSRHADGDINAIAAERFGVGTIRGSGDHKGRFHRKGGVSAFLEMVDSLAEGYNIAVTADVPKVSRKAGLGVVMLARASGRPIYPLAIESSRRIVLPSWDKASVDLPFARLAFVAGEPIRISADADDTELEACRRLLQDRLEAAHQRAAELTGRGPR</sequence>
<protein>
    <recommendedName>
        <fullName evidence="1">DUF374 domain-containing protein</fullName>
    </recommendedName>
</protein>
<keyword evidence="3" id="KW-1185">Reference proteome</keyword>
<proteinExistence type="predicted"/>
<evidence type="ECO:0000313" key="3">
    <source>
        <dbReference type="Proteomes" id="UP000266934"/>
    </source>
</evidence>
<feature type="domain" description="DUF374" evidence="1">
    <location>
        <begin position="66"/>
        <end position="137"/>
    </location>
</feature>
<gene>
    <name evidence="2" type="ORF">BLTE_23550</name>
</gene>
<dbReference type="RefSeq" id="WP_126400791.1">
    <property type="nucleotide sequence ID" value="NZ_AP018907.1"/>
</dbReference>
<dbReference type="OrthoDB" id="9789797at2"/>
<organism evidence="2 3">
    <name type="scientific">Blastochloris tepida</name>
    <dbReference type="NCBI Taxonomy" id="2233851"/>
    <lineage>
        <taxon>Bacteria</taxon>
        <taxon>Pseudomonadati</taxon>
        <taxon>Pseudomonadota</taxon>
        <taxon>Alphaproteobacteria</taxon>
        <taxon>Hyphomicrobiales</taxon>
        <taxon>Blastochloridaceae</taxon>
        <taxon>Blastochloris</taxon>
    </lineage>
</organism>
<dbReference type="AlphaFoldDB" id="A0A348G287"/>